<feature type="transmembrane region" description="Helical" evidence="6">
    <location>
        <begin position="118"/>
        <end position="136"/>
    </location>
</feature>
<reference evidence="8 9" key="1">
    <citation type="journal article" date="2019" name="Int. J. Syst. Evol. Microbiol.">
        <title>The Global Catalogue of Microorganisms (GCM) 10K type strain sequencing project: providing services to taxonomists for standard genome sequencing and annotation.</title>
        <authorList>
            <consortium name="The Broad Institute Genomics Platform"/>
            <consortium name="The Broad Institute Genome Sequencing Center for Infectious Disease"/>
            <person name="Wu L."/>
            <person name="Ma J."/>
        </authorList>
    </citation>
    <scope>NUCLEOTIDE SEQUENCE [LARGE SCALE GENOMIC DNA]</scope>
    <source>
        <strain evidence="8 9">JCM 16009</strain>
    </source>
</reference>
<evidence type="ECO:0000256" key="6">
    <source>
        <dbReference type="SAM" id="Phobius"/>
    </source>
</evidence>
<dbReference type="Pfam" id="PF13515">
    <property type="entry name" value="FUSC_2"/>
    <property type="match status" value="1"/>
</dbReference>
<dbReference type="Proteomes" id="UP001500449">
    <property type="component" value="Unassembled WGS sequence"/>
</dbReference>
<accession>A0ABN2NCR6</accession>
<keyword evidence="3 6" id="KW-1133">Transmembrane helix</keyword>
<dbReference type="EMBL" id="BAAAQK010000018">
    <property type="protein sequence ID" value="GAA1863416.1"/>
    <property type="molecule type" value="Genomic_DNA"/>
</dbReference>
<name>A0ABN2NCR6_9PSEU</name>
<dbReference type="RefSeq" id="WP_344421658.1">
    <property type="nucleotide sequence ID" value="NZ_BAAAQK010000018.1"/>
</dbReference>
<proteinExistence type="predicted"/>
<feature type="domain" description="Integral membrane bound transporter" evidence="7">
    <location>
        <begin position="15"/>
        <end position="130"/>
    </location>
</feature>
<sequence>MRIVVAAALGWQICVWLGATQPPIYAVIVPLLTLRDEPGTAWNLSFTRMVGVVAGLLVGIGVLAWLRPSTGAVALVLAVALGIGLVLRAGGAMNIQVAVSGLLVLSNPAPEAYALSRMWETAVGVGVTVVLAPLLFPTNPVRAFRSRLDEVTGSCATVLRDAAGVRRGTGSPAALVTDARTLDRRAHDLGPELAKAGRAVRVHPYWRRRFSAEVAALGPVADATTTIAALVRVHAEDLAEMRARPDAAPWLAEYGPHAAEVESAVADAVDAAARQGTIGSVVPTPTTPSATPSGATPSGAAAEVASPSEAASALAAARRILADDSTADPGPLGVVGRRPLTRILTVLQGPQAPLGPPTAIG</sequence>
<keyword evidence="4 6" id="KW-0472">Membrane</keyword>
<protein>
    <recommendedName>
        <fullName evidence="7">Integral membrane bound transporter domain-containing protein</fullName>
    </recommendedName>
</protein>
<comment type="subcellular location">
    <subcellularLocation>
        <location evidence="1">Membrane</location>
        <topology evidence="1">Multi-pass membrane protein</topology>
    </subcellularLocation>
</comment>
<organism evidence="8 9">
    <name type="scientific">Pseudonocardia ailaonensis</name>
    <dbReference type="NCBI Taxonomy" id="367279"/>
    <lineage>
        <taxon>Bacteria</taxon>
        <taxon>Bacillati</taxon>
        <taxon>Actinomycetota</taxon>
        <taxon>Actinomycetes</taxon>
        <taxon>Pseudonocardiales</taxon>
        <taxon>Pseudonocardiaceae</taxon>
        <taxon>Pseudonocardia</taxon>
    </lineage>
</organism>
<comment type="caution">
    <text evidence="8">The sequence shown here is derived from an EMBL/GenBank/DDBJ whole genome shotgun (WGS) entry which is preliminary data.</text>
</comment>
<evidence type="ECO:0000256" key="5">
    <source>
        <dbReference type="SAM" id="MobiDB-lite"/>
    </source>
</evidence>
<keyword evidence="9" id="KW-1185">Reference proteome</keyword>
<evidence type="ECO:0000313" key="9">
    <source>
        <dbReference type="Proteomes" id="UP001500449"/>
    </source>
</evidence>
<evidence type="ECO:0000256" key="4">
    <source>
        <dbReference type="ARBA" id="ARBA00023136"/>
    </source>
</evidence>
<evidence type="ECO:0000259" key="7">
    <source>
        <dbReference type="Pfam" id="PF13515"/>
    </source>
</evidence>
<evidence type="ECO:0000313" key="8">
    <source>
        <dbReference type="EMBL" id="GAA1863416.1"/>
    </source>
</evidence>
<evidence type="ECO:0000256" key="1">
    <source>
        <dbReference type="ARBA" id="ARBA00004141"/>
    </source>
</evidence>
<keyword evidence="2 6" id="KW-0812">Transmembrane</keyword>
<feature type="transmembrane region" description="Helical" evidence="6">
    <location>
        <begin position="42"/>
        <end position="66"/>
    </location>
</feature>
<dbReference type="InterPro" id="IPR049453">
    <property type="entry name" value="Memb_transporter_dom"/>
</dbReference>
<gene>
    <name evidence="8" type="ORF">GCM10009836_49730</name>
</gene>
<feature type="region of interest" description="Disordered" evidence="5">
    <location>
        <begin position="277"/>
        <end position="305"/>
    </location>
</feature>
<feature type="transmembrane region" description="Helical" evidence="6">
    <location>
        <begin position="73"/>
        <end position="98"/>
    </location>
</feature>
<evidence type="ECO:0000256" key="2">
    <source>
        <dbReference type="ARBA" id="ARBA00022692"/>
    </source>
</evidence>
<evidence type="ECO:0000256" key="3">
    <source>
        <dbReference type="ARBA" id="ARBA00022989"/>
    </source>
</evidence>